<keyword evidence="3" id="KW-1185">Reference proteome</keyword>
<accession>A0AAV1I800</accession>
<evidence type="ECO:0000313" key="3">
    <source>
        <dbReference type="Proteomes" id="UP001314263"/>
    </source>
</evidence>
<reference evidence="2 3" key="1">
    <citation type="submission" date="2023-10" db="EMBL/GenBank/DDBJ databases">
        <authorList>
            <person name="Maclean D."/>
            <person name="Macfadyen A."/>
        </authorList>
    </citation>
    <scope>NUCLEOTIDE SEQUENCE [LARGE SCALE GENOMIC DNA]</scope>
</reference>
<evidence type="ECO:0000313" key="2">
    <source>
        <dbReference type="EMBL" id="CAK0783483.1"/>
    </source>
</evidence>
<feature type="compositionally biased region" description="Acidic residues" evidence="1">
    <location>
        <begin position="206"/>
        <end position="226"/>
    </location>
</feature>
<dbReference type="Proteomes" id="UP001314263">
    <property type="component" value="Unassembled WGS sequence"/>
</dbReference>
<gene>
    <name evidence="2" type="ORF">CVIRNUC_006682</name>
</gene>
<proteinExistence type="predicted"/>
<dbReference type="AlphaFoldDB" id="A0AAV1I800"/>
<feature type="region of interest" description="Disordered" evidence="1">
    <location>
        <begin position="206"/>
        <end position="235"/>
    </location>
</feature>
<evidence type="ECO:0000256" key="1">
    <source>
        <dbReference type="SAM" id="MobiDB-lite"/>
    </source>
</evidence>
<protein>
    <submittedName>
        <fullName evidence="2">Uncharacterized protein</fullName>
    </submittedName>
</protein>
<name>A0AAV1I800_9CHLO</name>
<dbReference type="EMBL" id="CAUYUE010000008">
    <property type="protein sequence ID" value="CAK0783483.1"/>
    <property type="molecule type" value="Genomic_DNA"/>
</dbReference>
<comment type="caution">
    <text evidence="2">The sequence shown here is derived from an EMBL/GenBank/DDBJ whole genome shotgun (WGS) entry which is preliminary data.</text>
</comment>
<organism evidence="2 3">
    <name type="scientific">Coccomyxa viridis</name>
    <dbReference type="NCBI Taxonomy" id="1274662"/>
    <lineage>
        <taxon>Eukaryota</taxon>
        <taxon>Viridiplantae</taxon>
        <taxon>Chlorophyta</taxon>
        <taxon>core chlorophytes</taxon>
        <taxon>Trebouxiophyceae</taxon>
        <taxon>Trebouxiophyceae incertae sedis</taxon>
        <taxon>Coccomyxaceae</taxon>
        <taxon>Coccomyxa</taxon>
    </lineage>
</organism>
<sequence>MALRVPRQASWKHLSLECALTMDLDFEDIHTFGKARSSFRICPGAAPPAICLPICVGNEASLTLIELRLIFGGFHGGKFGSDVLLTLNLMNQGLRSVTDLYNVQTRRKCLTITHCGDKSRLTAQSVHDMCICGACTVCLKKAGIMHDHFPNESAAALDPSPVLSRMAAACAPPYARSAERADPHDNPEHQHGDWCDCCYCTAERAEEEVDDEEEEDYEEEDDEEDEPCYHCRGGF</sequence>